<protein>
    <submittedName>
        <fullName evidence="2">Uncharacterized protein</fullName>
    </submittedName>
</protein>
<dbReference type="Proteomes" id="UP000477722">
    <property type="component" value="Unassembled WGS sequence"/>
</dbReference>
<accession>A0A6G4XAV2</accession>
<name>A0A6G4XAV2_9ACTN</name>
<evidence type="ECO:0000313" key="2">
    <source>
        <dbReference type="EMBL" id="NGO73874.1"/>
    </source>
</evidence>
<reference evidence="2 3" key="1">
    <citation type="submission" date="2020-02" db="EMBL/GenBank/DDBJ databases">
        <title>Whole-genome analyses of novel actinobacteria.</title>
        <authorList>
            <person name="Sahin N."/>
            <person name="Tatar D."/>
        </authorList>
    </citation>
    <scope>NUCLEOTIDE SEQUENCE [LARGE SCALE GENOMIC DNA]</scope>
    <source>
        <strain evidence="2 3">SB3404</strain>
    </source>
</reference>
<sequence length="159" mass="16874">MRGDKVPVTRPDYSWELPITLQAKTGAAIVVNGIDIEVLDSSPPPQQGTIVMPDGCGSVMTPRSFDVNLDAERPSAKPSAKGSQAAKKPANFPLKVSAGDPEQLVLLLSAYKHDVRFAVTVKWISEGETGSVTLDNGGPGYRVTGPGRLPRVPVTELPE</sequence>
<keyword evidence="3" id="KW-1185">Reference proteome</keyword>
<comment type="caution">
    <text evidence="2">The sequence shown here is derived from an EMBL/GenBank/DDBJ whole genome shotgun (WGS) entry which is preliminary data.</text>
</comment>
<organism evidence="2 3">
    <name type="scientific">Streptomyces boncukensis</name>
    <dbReference type="NCBI Taxonomy" id="2711219"/>
    <lineage>
        <taxon>Bacteria</taxon>
        <taxon>Bacillati</taxon>
        <taxon>Actinomycetota</taxon>
        <taxon>Actinomycetes</taxon>
        <taxon>Kitasatosporales</taxon>
        <taxon>Streptomycetaceae</taxon>
        <taxon>Streptomyces</taxon>
    </lineage>
</organism>
<dbReference type="AlphaFoldDB" id="A0A6G4XAV2"/>
<evidence type="ECO:0000256" key="1">
    <source>
        <dbReference type="SAM" id="MobiDB-lite"/>
    </source>
</evidence>
<evidence type="ECO:0000313" key="3">
    <source>
        <dbReference type="Proteomes" id="UP000477722"/>
    </source>
</evidence>
<feature type="region of interest" description="Disordered" evidence="1">
    <location>
        <begin position="71"/>
        <end position="94"/>
    </location>
</feature>
<feature type="region of interest" description="Disordered" evidence="1">
    <location>
        <begin position="135"/>
        <end position="159"/>
    </location>
</feature>
<gene>
    <name evidence="2" type="ORF">G5C65_37280</name>
</gene>
<dbReference type="EMBL" id="JAAKZZ010000956">
    <property type="protein sequence ID" value="NGO73874.1"/>
    <property type="molecule type" value="Genomic_DNA"/>
</dbReference>
<proteinExistence type="predicted"/>